<organism evidence="1 2">
    <name type="scientific">Paraclostridium ghonii</name>
    <dbReference type="NCBI Taxonomy" id="29358"/>
    <lineage>
        <taxon>Bacteria</taxon>
        <taxon>Bacillati</taxon>
        <taxon>Bacillota</taxon>
        <taxon>Clostridia</taxon>
        <taxon>Peptostreptococcales</taxon>
        <taxon>Peptostreptococcaceae</taxon>
        <taxon>Paraclostridium</taxon>
    </lineage>
</organism>
<gene>
    <name evidence="1" type="ORF">QOZ92_001500</name>
</gene>
<accession>A0ABU0N0Y6</accession>
<comment type="caution">
    <text evidence="1">The sequence shown here is derived from an EMBL/GenBank/DDBJ whole genome shotgun (WGS) entry which is preliminary data.</text>
</comment>
<name>A0ABU0N0Y6_9FIRM</name>
<proteinExistence type="predicted"/>
<dbReference type="CDD" id="cd17040">
    <property type="entry name" value="Ubl_MoaD_like"/>
    <property type="match status" value="1"/>
</dbReference>
<dbReference type="InterPro" id="IPR016155">
    <property type="entry name" value="Mopterin_synth/thiamin_S_b"/>
</dbReference>
<dbReference type="Gene3D" id="3.10.20.30">
    <property type="match status" value="1"/>
</dbReference>
<dbReference type="InterPro" id="IPR003749">
    <property type="entry name" value="ThiS/MoaD-like"/>
</dbReference>
<sequence>MRIEIRLFATFREGREKKQILQIKEDTTILQVLDMLGIDKEEVAILLLNGMDGSFDRKLKDEDVLSIFPPVGGG</sequence>
<dbReference type="RefSeq" id="WP_307505467.1">
    <property type="nucleotide sequence ID" value="NZ_BAAACE010000021.1"/>
</dbReference>
<dbReference type="Proteomes" id="UP001232584">
    <property type="component" value="Unassembled WGS sequence"/>
</dbReference>
<evidence type="ECO:0000313" key="2">
    <source>
        <dbReference type="Proteomes" id="UP001232584"/>
    </source>
</evidence>
<reference evidence="1 2" key="1">
    <citation type="submission" date="2023-07" db="EMBL/GenBank/DDBJ databases">
        <title>Genomic Encyclopedia of Type Strains, Phase IV (KMG-IV): sequencing the most valuable type-strain genomes for metagenomic binning, comparative biology and taxonomic classification.</title>
        <authorList>
            <person name="Goeker M."/>
        </authorList>
    </citation>
    <scope>NUCLEOTIDE SEQUENCE [LARGE SCALE GENOMIC DNA]</scope>
    <source>
        <strain evidence="1 2">DSM 15049</strain>
    </source>
</reference>
<keyword evidence="2" id="KW-1185">Reference proteome</keyword>
<dbReference type="SUPFAM" id="SSF54285">
    <property type="entry name" value="MoaD/ThiS"/>
    <property type="match status" value="1"/>
</dbReference>
<dbReference type="EMBL" id="JAUSWG010000005">
    <property type="protein sequence ID" value="MDQ0556386.1"/>
    <property type="molecule type" value="Genomic_DNA"/>
</dbReference>
<dbReference type="Pfam" id="PF02597">
    <property type="entry name" value="ThiS"/>
    <property type="match status" value="1"/>
</dbReference>
<dbReference type="InterPro" id="IPR012675">
    <property type="entry name" value="Beta-grasp_dom_sf"/>
</dbReference>
<evidence type="ECO:0000313" key="1">
    <source>
        <dbReference type="EMBL" id="MDQ0556386.1"/>
    </source>
</evidence>
<protein>
    <submittedName>
        <fullName evidence="1">Sulfur carrier protein</fullName>
    </submittedName>
</protein>